<protein>
    <submittedName>
        <fullName evidence="1">Uncharacterized protein</fullName>
    </submittedName>
</protein>
<name>A0AC61RVP8_9FIRM</name>
<dbReference type="Proteomes" id="UP000304953">
    <property type="component" value="Unassembled WGS sequence"/>
</dbReference>
<accession>A0AC61RVP8</accession>
<proteinExistence type="predicted"/>
<organism evidence="1 2">
    <name type="scientific">Petralouisia muris</name>
    <dbReference type="NCBI Taxonomy" id="3032872"/>
    <lineage>
        <taxon>Bacteria</taxon>
        <taxon>Bacillati</taxon>
        <taxon>Bacillota</taxon>
        <taxon>Clostridia</taxon>
        <taxon>Lachnospirales</taxon>
        <taxon>Lachnospiraceae</taxon>
        <taxon>Petralouisia</taxon>
    </lineage>
</organism>
<reference evidence="1" key="1">
    <citation type="submission" date="2019-04" db="EMBL/GenBank/DDBJ databases">
        <title>Microbes associate with the intestines of laboratory mice.</title>
        <authorList>
            <person name="Navarre W."/>
            <person name="Wong E."/>
            <person name="Huang K."/>
            <person name="Tropini C."/>
            <person name="Ng K."/>
            <person name="Yu B."/>
        </authorList>
    </citation>
    <scope>NUCLEOTIDE SEQUENCE</scope>
    <source>
        <strain evidence="1">NM01_1-7b</strain>
    </source>
</reference>
<evidence type="ECO:0000313" key="2">
    <source>
        <dbReference type="Proteomes" id="UP000304953"/>
    </source>
</evidence>
<keyword evidence="2" id="KW-1185">Reference proteome</keyword>
<dbReference type="EMBL" id="SRYA01000022">
    <property type="protein sequence ID" value="TGY95943.1"/>
    <property type="molecule type" value="Genomic_DNA"/>
</dbReference>
<gene>
    <name evidence="1" type="ORF">E5329_12345</name>
</gene>
<sequence length="280" mass="32360">MPVSFYEIAWIFLIYAFLGWCTEVAYAALELKQFVNRGFLNGPVCPIYGCGVLVVIVILTPLKKNFLMLFLGSVILTTVIEFATGFLLEKLFHNQWWDYSDENFNICGYVCLKFSILWGIGCTMVMDVIHPGVYKLVKDIPRIPGTVMLSVLSVLFAADFAITFSTILKFNKHLKLMDEAAFRIREISDEIGENIYEGVTAVVEKREELKESIEIKAAELTESREEIEERIKRLQQEFEALLEHESFGIKRLMKAFPGMKSRNYPEALKKWKHYKNKRKI</sequence>
<comment type="caution">
    <text evidence="1">The sequence shown here is derived from an EMBL/GenBank/DDBJ whole genome shotgun (WGS) entry which is preliminary data.</text>
</comment>
<evidence type="ECO:0000313" key="1">
    <source>
        <dbReference type="EMBL" id="TGY95943.1"/>
    </source>
</evidence>